<accession>A0A2U2C8X7</accession>
<dbReference type="Proteomes" id="UP000244940">
    <property type="component" value="Unassembled WGS sequence"/>
</dbReference>
<dbReference type="InterPro" id="IPR011049">
    <property type="entry name" value="Serralysin-like_metalloprot_C"/>
</dbReference>
<feature type="signal peptide" evidence="4">
    <location>
        <begin position="1"/>
        <end position="15"/>
    </location>
</feature>
<dbReference type="PANTHER" id="PTHR38340:SF1">
    <property type="entry name" value="S-LAYER PROTEIN"/>
    <property type="match status" value="1"/>
</dbReference>
<dbReference type="Gene3D" id="2.150.10.10">
    <property type="entry name" value="Serralysin-like metalloprotease, C-terminal"/>
    <property type="match status" value="3"/>
</dbReference>
<organism evidence="5 6">
    <name type="scientific">Pararhodobacter marinus</name>
    <dbReference type="NCBI Taxonomy" id="2184063"/>
    <lineage>
        <taxon>Bacteria</taxon>
        <taxon>Pseudomonadati</taxon>
        <taxon>Pseudomonadota</taxon>
        <taxon>Alphaproteobacteria</taxon>
        <taxon>Rhodobacterales</taxon>
        <taxon>Paracoccaceae</taxon>
        <taxon>Pararhodobacter</taxon>
    </lineage>
</organism>
<dbReference type="SUPFAM" id="SSF51120">
    <property type="entry name" value="beta-Roll"/>
    <property type="match status" value="2"/>
</dbReference>
<evidence type="ECO:0000313" key="6">
    <source>
        <dbReference type="Proteomes" id="UP000244940"/>
    </source>
</evidence>
<dbReference type="OrthoDB" id="9342475at2"/>
<keyword evidence="4" id="KW-0732">Signal</keyword>
<evidence type="ECO:0000256" key="3">
    <source>
        <dbReference type="SAM" id="MobiDB-lite"/>
    </source>
</evidence>
<comment type="subcellular location">
    <subcellularLocation>
        <location evidence="1">Secreted</location>
    </subcellularLocation>
</comment>
<dbReference type="GO" id="GO:0005509">
    <property type="term" value="F:calcium ion binding"/>
    <property type="evidence" value="ECO:0007669"/>
    <property type="project" value="InterPro"/>
</dbReference>
<dbReference type="GO" id="GO:0005576">
    <property type="term" value="C:extracellular region"/>
    <property type="evidence" value="ECO:0007669"/>
    <property type="project" value="UniProtKB-SubCell"/>
</dbReference>
<reference evidence="5 6" key="1">
    <citation type="submission" date="2018-05" db="EMBL/GenBank/DDBJ databases">
        <title>Pararhodobacter marina sp. nov., isolated from deep-sea water of the Indian Ocean.</title>
        <authorList>
            <person name="Lai Q.Sr."/>
            <person name="Liu X."/>
            <person name="Shao Z."/>
        </authorList>
    </citation>
    <scope>NUCLEOTIDE SEQUENCE [LARGE SCALE GENOMIC DNA]</scope>
    <source>
        <strain evidence="5 6">CIC4N-9</strain>
    </source>
</reference>
<dbReference type="RefSeq" id="WP_109533823.1">
    <property type="nucleotide sequence ID" value="NZ_QEYD01000007.1"/>
</dbReference>
<dbReference type="GeneID" id="94365877"/>
<dbReference type="InterPro" id="IPR050557">
    <property type="entry name" value="RTX_toxin/Mannuronan_C5-epim"/>
</dbReference>
<proteinExistence type="predicted"/>
<evidence type="ECO:0008006" key="7">
    <source>
        <dbReference type="Google" id="ProtNLM"/>
    </source>
</evidence>
<keyword evidence="6" id="KW-1185">Reference proteome</keyword>
<gene>
    <name evidence="5" type="ORF">C4N9_13350</name>
</gene>
<protein>
    <recommendedName>
        <fullName evidence="7">Calcium-binding protein</fullName>
    </recommendedName>
</protein>
<dbReference type="AlphaFoldDB" id="A0A2U2C8X7"/>
<dbReference type="PRINTS" id="PR00313">
    <property type="entry name" value="CABNDNGRPT"/>
</dbReference>
<name>A0A2U2C8X7_9RHOB</name>
<dbReference type="PANTHER" id="PTHR38340">
    <property type="entry name" value="S-LAYER PROTEIN"/>
    <property type="match status" value="1"/>
</dbReference>
<evidence type="ECO:0000256" key="4">
    <source>
        <dbReference type="SAM" id="SignalP"/>
    </source>
</evidence>
<evidence type="ECO:0000313" key="5">
    <source>
        <dbReference type="EMBL" id="PWE28317.1"/>
    </source>
</evidence>
<dbReference type="PROSITE" id="PS00330">
    <property type="entry name" value="HEMOLYSIN_CALCIUM"/>
    <property type="match status" value="1"/>
</dbReference>
<sequence length="375" mass="38542">MVFAFLLLGAALAFAAAGFAPGPDDPIDPEDPPIDPENPPEEGTEGDDLMQGGGEDEALHGLGGNDTISSGGGDDTLLGGDGDDQLYGDGGNNILHGGNGNDVLESRLGNNTLFGDDGNDTLIASTSGTTIGDAGDGDDLLIWDEGEATLNGGAGDDIFRLNNVFSEGQRSGMLEGGEGDDTLEMWGTWYGTEISVSADNVGTISGPDGEGRFSGIERIVLGQGVTRFDASESDAGVWVEAAYEDESGSDTDLIGSRGDDTLVQAYGGGSITGGEGADTFVVNNSHTFDGNGMLVHPQATVITDFVPGEDRLDLTVSYPDSNYTDPDNPPIDPPEISIVEDPETGTSTIMVNDSPAVVLEGVSGLTLDDINLTLL</sequence>
<evidence type="ECO:0000256" key="1">
    <source>
        <dbReference type="ARBA" id="ARBA00004613"/>
    </source>
</evidence>
<dbReference type="InterPro" id="IPR018511">
    <property type="entry name" value="Hemolysin-typ_Ca-bd_CS"/>
</dbReference>
<dbReference type="EMBL" id="QEYD01000007">
    <property type="protein sequence ID" value="PWE28317.1"/>
    <property type="molecule type" value="Genomic_DNA"/>
</dbReference>
<feature type="region of interest" description="Disordered" evidence="3">
    <location>
        <begin position="22"/>
        <end position="93"/>
    </location>
</feature>
<feature type="chain" id="PRO_5015445156" description="Calcium-binding protein" evidence="4">
    <location>
        <begin position="16"/>
        <end position="375"/>
    </location>
</feature>
<dbReference type="InterPro" id="IPR001343">
    <property type="entry name" value="Hemolysn_Ca-bd"/>
</dbReference>
<keyword evidence="2" id="KW-0964">Secreted</keyword>
<feature type="compositionally biased region" description="Acidic residues" evidence="3">
    <location>
        <begin position="25"/>
        <end position="48"/>
    </location>
</feature>
<evidence type="ECO:0000256" key="2">
    <source>
        <dbReference type="ARBA" id="ARBA00022525"/>
    </source>
</evidence>
<dbReference type="Pfam" id="PF00353">
    <property type="entry name" value="HemolysinCabind"/>
    <property type="match status" value="2"/>
</dbReference>
<comment type="caution">
    <text evidence="5">The sequence shown here is derived from an EMBL/GenBank/DDBJ whole genome shotgun (WGS) entry which is preliminary data.</text>
</comment>